<comment type="caution">
    <text evidence="2">The sequence shown here is derived from an EMBL/GenBank/DDBJ whole genome shotgun (WGS) entry which is preliminary data.</text>
</comment>
<evidence type="ECO:0000313" key="2">
    <source>
        <dbReference type="EMBL" id="GGC94945.1"/>
    </source>
</evidence>
<sequence length="305" mass="33775">MGYPDWVIFQRTDSGRAEIQNKERGLTQSERLVLIIADGVSTYAGLRIKLKSLAHQRFDRAIRKLLEKGLLYEVMFPAEGQKPDMVDPDIMDKFLRQEDDDPVSIISFDPDEEHGDGNLDQNSVARMALQNSQTPASQRYGQAAHPIPLQPRSAKVVDGSFPAISDEILNEFVVAPQHPEPQHADELQVEEPPAVDTEELDFFLPLDELAVKQEERIEPHIPVAAAKVAKAPEAASVSIDSAGTKKAVSVFPEPPPIARPKPAAKKAEPGLLASLRLNSSYILLFLGITLICAPFLARFMQWLLM</sequence>
<keyword evidence="1" id="KW-0472">Membrane</keyword>
<gene>
    <name evidence="2" type="ORF">GCM10011396_47880</name>
</gene>
<protein>
    <submittedName>
        <fullName evidence="2">Uncharacterized protein</fullName>
    </submittedName>
</protein>
<accession>A0A916XRC1</accession>
<reference evidence="2" key="1">
    <citation type="journal article" date="2014" name="Int. J. Syst. Evol. Microbiol.">
        <title>Complete genome sequence of Corynebacterium casei LMG S-19264T (=DSM 44701T), isolated from a smear-ripened cheese.</title>
        <authorList>
            <consortium name="US DOE Joint Genome Institute (JGI-PGF)"/>
            <person name="Walter F."/>
            <person name="Albersmeier A."/>
            <person name="Kalinowski J."/>
            <person name="Ruckert C."/>
        </authorList>
    </citation>
    <scope>NUCLEOTIDE SEQUENCE</scope>
    <source>
        <strain evidence="2">CGMCC 1.10998</strain>
    </source>
</reference>
<proteinExistence type="predicted"/>
<dbReference type="EMBL" id="BMED01000006">
    <property type="protein sequence ID" value="GGC94945.1"/>
    <property type="molecule type" value="Genomic_DNA"/>
</dbReference>
<dbReference type="RefSeq" id="WP_188568666.1">
    <property type="nucleotide sequence ID" value="NZ_BMED01000006.1"/>
</dbReference>
<reference evidence="2" key="2">
    <citation type="submission" date="2020-09" db="EMBL/GenBank/DDBJ databases">
        <authorList>
            <person name="Sun Q."/>
            <person name="Zhou Y."/>
        </authorList>
    </citation>
    <scope>NUCLEOTIDE SEQUENCE</scope>
    <source>
        <strain evidence="2">CGMCC 1.10998</strain>
    </source>
</reference>
<keyword evidence="1" id="KW-0812">Transmembrane</keyword>
<evidence type="ECO:0000256" key="1">
    <source>
        <dbReference type="SAM" id="Phobius"/>
    </source>
</evidence>
<dbReference type="AlphaFoldDB" id="A0A916XRC1"/>
<evidence type="ECO:0000313" key="3">
    <source>
        <dbReference type="Proteomes" id="UP000637423"/>
    </source>
</evidence>
<feature type="transmembrane region" description="Helical" evidence="1">
    <location>
        <begin position="281"/>
        <end position="300"/>
    </location>
</feature>
<keyword evidence="1" id="KW-1133">Transmembrane helix</keyword>
<organism evidence="2 3">
    <name type="scientific">Undibacterium terreum</name>
    <dbReference type="NCBI Taxonomy" id="1224302"/>
    <lineage>
        <taxon>Bacteria</taxon>
        <taxon>Pseudomonadati</taxon>
        <taxon>Pseudomonadota</taxon>
        <taxon>Betaproteobacteria</taxon>
        <taxon>Burkholderiales</taxon>
        <taxon>Oxalobacteraceae</taxon>
        <taxon>Undibacterium</taxon>
    </lineage>
</organism>
<dbReference type="Proteomes" id="UP000637423">
    <property type="component" value="Unassembled WGS sequence"/>
</dbReference>
<name>A0A916XRC1_9BURK</name>
<keyword evidence="3" id="KW-1185">Reference proteome</keyword>